<dbReference type="InterPro" id="IPR037066">
    <property type="entry name" value="Plug_dom_sf"/>
</dbReference>
<keyword evidence="5 9" id="KW-0798">TonB box</keyword>
<dbReference type="Gene3D" id="2.170.130.10">
    <property type="entry name" value="TonB-dependent receptor, plug domain"/>
    <property type="match status" value="1"/>
</dbReference>
<accession>A0A1T2DIW7</accession>
<dbReference type="GO" id="GO:0015344">
    <property type="term" value="F:siderophore uptake transmembrane transporter activity"/>
    <property type="evidence" value="ECO:0007669"/>
    <property type="project" value="TreeGrafter"/>
</dbReference>
<dbReference type="PROSITE" id="PS52016">
    <property type="entry name" value="TONB_DEPENDENT_REC_3"/>
    <property type="match status" value="1"/>
</dbReference>
<dbReference type="GO" id="GO:0009279">
    <property type="term" value="C:cell outer membrane"/>
    <property type="evidence" value="ECO:0007669"/>
    <property type="project" value="UniProtKB-SubCell"/>
</dbReference>
<dbReference type="Gene3D" id="2.40.170.20">
    <property type="entry name" value="TonB-dependent receptor, beta-barrel domain"/>
    <property type="match status" value="1"/>
</dbReference>
<dbReference type="Pfam" id="PF07715">
    <property type="entry name" value="Plug"/>
    <property type="match status" value="1"/>
</dbReference>
<dbReference type="EMBL" id="MPNX01000001">
    <property type="protein sequence ID" value="OOY36348.1"/>
    <property type="molecule type" value="Genomic_DNA"/>
</dbReference>
<evidence type="ECO:0000256" key="9">
    <source>
        <dbReference type="RuleBase" id="RU003357"/>
    </source>
</evidence>
<keyword evidence="3 8" id="KW-1134">Transmembrane beta strand</keyword>
<dbReference type="Pfam" id="PF00593">
    <property type="entry name" value="TonB_dep_Rec_b-barrel"/>
    <property type="match status" value="1"/>
</dbReference>
<comment type="caution">
    <text evidence="12">The sequence shown here is derived from an EMBL/GenBank/DDBJ whole genome shotgun (WGS) entry which is preliminary data.</text>
</comment>
<evidence type="ECO:0000256" key="7">
    <source>
        <dbReference type="ARBA" id="ARBA00023237"/>
    </source>
</evidence>
<evidence type="ECO:0000259" key="10">
    <source>
        <dbReference type="Pfam" id="PF00593"/>
    </source>
</evidence>
<dbReference type="InterPro" id="IPR012910">
    <property type="entry name" value="Plug_dom"/>
</dbReference>
<dbReference type="AlphaFoldDB" id="A0A1T2DIW7"/>
<sequence length="599" mass="67814">MILLTLPVVHAAESFAELSSVTEDDFFTELPVVLHATRLQQSIDETPVSMTVIDRQMIEASSATTIPELLRYVPGFQLSYRSGDEALTSYQGIADEYGRRVQVTIDGHAVYSQAFMGGILWSSLPITLDDIERIEVVRGPNAAAFGANALMGSINIVTLDPHEAAGSMVRLDYGSNGRAQAGVRHAGGNGDINYLVSAGYEENSGLPNRYDDLQAKRFHLRGTWAINTVDRIEFALGYRDAEEGTGITSPHERFVESSYQQLRWRHINAADDEIQLSFHHNRLVVDDLDNTGFFPLDKSFTSDQYDIELQHILRLRDNIRLVWGAGASYEKVDAPWFYDIWFFYPDEENSGTTWRVFSNAEWNITPALLLNAGLMYENTGRIDDFLSSRIGLNYRVNDKHSLRAGLSRSWRAPSFYENYSSFGYLWGPIFVSDPGSLKEGLDSIEIGYLGHFLDQKMALDIKFFYHDFTDRIILFDEFGPEFYSRLNEYEQAGFEMQLSYTGETDSLHLGYSYVKEIERDNSELVEAVALSSPEQTLSLLYSHRFANDWLGSISLFYVDDLRWNFSAASTVPVSWADLKLARKFKTTNGDLDVSLQLLS</sequence>
<evidence type="ECO:0000256" key="5">
    <source>
        <dbReference type="ARBA" id="ARBA00023077"/>
    </source>
</evidence>
<evidence type="ECO:0000313" key="13">
    <source>
        <dbReference type="Proteomes" id="UP000190962"/>
    </source>
</evidence>
<feature type="domain" description="TonB-dependent receptor plug" evidence="11">
    <location>
        <begin position="44"/>
        <end position="152"/>
    </location>
</feature>
<evidence type="ECO:0000256" key="3">
    <source>
        <dbReference type="ARBA" id="ARBA00022452"/>
    </source>
</evidence>
<feature type="domain" description="TonB-dependent receptor-like beta-barrel" evidence="10">
    <location>
        <begin position="226"/>
        <end position="567"/>
    </location>
</feature>
<evidence type="ECO:0000256" key="8">
    <source>
        <dbReference type="PROSITE-ProRule" id="PRU01360"/>
    </source>
</evidence>
<dbReference type="InterPro" id="IPR036942">
    <property type="entry name" value="Beta-barrel_TonB_sf"/>
</dbReference>
<organism evidence="12 13">
    <name type="scientific">Solemya velum gill symbiont</name>
    <dbReference type="NCBI Taxonomy" id="2340"/>
    <lineage>
        <taxon>Bacteria</taxon>
        <taxon>Pseudomonadati</taxon>
        <taxon>Pseudomonadota</taxon>
        <taxon>Gammaproteobacteria</taxon>
        <taxon>sulfur-oxidizing symbionts</taxon>
    </lineage>
</organism>
<comment type="similarity">
    <text evidence="8 9">Belongs to the TonB-dependent receptor family.</text>
</comment>
<keyword evidence="2 8" id="KW-0813">Transport</keyword>
<proteinExistence type="inferred from homology"/>
<dbReference type="InterPro" id="IPR039426">
    <property type="entry name" value="TonB-dep_rcpt-like"/>
</dbReference>
<dbReference type="PANTHER" id="PTHR30069:SF27">
    <property type="entry name" value="BLL4766 PROTEIN"/>
    <property type="match status" value="1"/>
</dbReference>
<dbReference type="PANTHER" id="PTHR30069">
    <property type="entry name" value="TONB-DEPENDENT OUTER MEMBRANE RECEPTOR"/>
    <property type="match status" value="1"/>
</dbReference>
<evidence type="ECO:0000256" key="1">
    <source>
        <dbReference type="ARBA" id="ARBA00004571"/>
    </source>
</evidence>
<gene>
    <name evidence="12" type="ORF">BOV88_01830</name>
</gene>
<evidence type="ECO:0008006" key="14">
    <source>
        <dbReference type="Google" id="ProtNLM"/>
    </source>
</evidence>
<protein>
    <recommendedName>
        <fullName evidence="14">TonB-dependent receptor</fullName>
    </recommendedName>
</protein>
<evidence type="ECO:0000259" key="11">
    <source>
        <dbReference type="Pfam" id="PF07715"/>
    </source>
</evidence>
<reference evidence="12 13" key="1">
    <citation type="submission" date="2016-11" db="EMBL/GenBank/DDBJ databases">
        <title>Mixed transmission modes and dynamic genome evolution in an obligate animal-bacterial symbiosis.</title>
        <authorList>
            <person name="Russell S.L."/>
            <person name="Corbett-Detig R.B."/>
            <person name="Cavanaugh C.M."/>
        </authorList>
    </citation>
    <scope>NUCLEOTIDE SEQUENCE [LARGE SCALE GENOMIC DNA]</scope>
    <source>
        <strain evidence="12">MA-KB16</strain>
    </source>
</reference>
<dbReference type="GO" id="GO:0044718">
    <property type="term" value="P:siderophore transmembrane transport"/>
    <property type="evidence" value="ECO:0007669"/>
    <property type="project" value="TreeGrafter"/>
</dbReference>
<dbReference type="Proteomes" id="UP000190962">
    <property type="component" value="Unassembled WGS sequence"/>
</dbReference>
<keyword evidence="4 8" id="KW-0812">Transmembrane</keyword>
<keyword evidence="6 8" id="KW-0472">Membrane</keyword>
<dbReference type="SUPFAM" id="SSF56935">
    <property type="entry name" value="Porins"/>
    <property type="match status" value="1"/>
</dbReference>
<evidence type="ECO:0000256" key="6">
    <source>
        <dbReference type="ARBA" id="ARBA00023136"/>
    </source>
</evidence>
<evidence type="ECO:0000256" key="2">
    <source>
        <dbReference type="ARBA" id="ARBA00022448"/>
    </source>
</evidence>
<dbReference type="RefSeq" id="WP_195910715.1">
    <property type="nucleotide sequence ID" value="NZ_MPNX01000001.1"/>
</dbReference>
<evidence type="ECO:0000256" key="4">
    <source>
        <dbReference type="ARBA" id="ARBA00022692"/>
    </source>
</evidence>
<name>A0A1T2DIW7_SOVGS</name>
<keyword evidence="7 8" id="KW-0998">Cell outer membrane</keyword>
<dbReference type="InterPro" id="IPR000531">
    <property type="entry name" value="Beta-barrel_TonB"/>
</dbReference>
<evidence type="ECO:0000313" key="12">
    <source>
        <dbReference type="EMBL" id="OOY36348.1"/>
    </source>
</evidence>
<comment type="subcellular location">
    <subcellularLocation>
        <location evidence="1 8">Cell outer membrane</location>
        <topology evidence="1 8">Multi-pass membrane protein</topology>
    </subcellularLocation>
</comment>